<evidence type="ECO:0000313" key="10">
    <source>
        <dbReference type="Proteomes" id="UP000325081"/>
    </source>
</evidence>
<sequence>MKRGSLMAALFGTVLAVMVSCAVGQTVHIVGGSVGWTTQIPNATFYSDWASGQSFLVGDTLVFNFVTGRHDVVQVPQASYTACTGNAAIGSPIMNGPANVTLNTTGNHYYICTFGSHCQQGQRLSITVSPSTGGGGAIPPTAAPPTTSGGAVPPTATSGGANPPGATSPTSPGGGSPPGSQGQPGSGAASLAGSFLFVVLSAGVVLAV</sequence>
<keyword evidence="6" id="KW-1133">Transmembrane helix</keyword>
<dbReference type="SUPFAM" id="SSF49503">
    <property type="entry name" value="Cupredoxins"/>
    <property type="match status" value="1"/>
</dbReference>
<dbReference type="GO" id="GO:0005886">
    <property type="term" value="C:plasma membrane"/>
    <property type="evidence" value="ECO:0007669"/>
    <property type="project" value="TreeGrafter"/>
</dbReference>
<keyword evidence="6" id="KW-0472">Membrane</keyword>
<feature type="region of interest" description="Disordered" evidence="5">
    <location>
        <begin position="129"/>
        <end position="187"/>
    </location>
</feature>
<dbReference type="PANTHER" id="PTHR33021:SF189">
    <property type="entry name" value="CUCUMBER PEELING CUPREDOXIN-LIKE"/>
    <property type="match status" value="1"/>
</dbReference>
<dbReference type="Pfam" id="PF02298">
    <property type="entry name" value="Cu_bind_like"/>
    <property type="match status" value="1"/>
</dbReference>
<evidence type="ECO:0000256" key="4">
    <source>
        <dbReference type="ARBA" id="ARBA00023180"/>
    </source>
</evidence>
<dbReference type="InterPro" id="IPR039391">
    <property type="entry name" value="Phytocyanin-like"/>
</dbReference>
<dbReference type="GO" id="GO:0046872">
    <property type="term" value="F:metal ion binding"/>
    <property type="evidence" value="ECO:0007669"/>
    <property type="project" value="UniProtKB-KW"/>
</dbReference>
<dbReference type="EMBL" id="BKCP01008292">
    <property type="protein sequence ID" value="GER48434.1"/>
    <property type="molecule type" value="Genomic_DNA"/>
</dbReference>
<dbReference type="InterPro" id="IPR003245">
    <property type="entry name" value="Phytocyanin_dom"/>
</dbReference>
<keyword evidence="10" id="KW-1185">Reference proteome</keyword>
<dbReference type="PROSITE" id="PS00196">
    <property type="entry name" value="COPPER_BLUE"/>
    <property type="match status" value="1"/>
</dbReference>
<keyword evidence="4" id="KW-0325">Glycoprotein</keyword>
<evidence type="ECO:0000256" key="6">
    <source>
        <dbReference type="SAM" id="Phobius"/>
    </source>
</evidence>
<organism evidence="9 10">
    <name type="scientific">Striga asiatica</name>
    <name type="common">Asiatic witchweed</name>
    <name type="synonym">Buchnera asiatica</name>
    <dbReference type="NCBI Taxonomy" id="4170"/>
    <lineage>
        <taxon>Eukaryota</taxon>
        <taxon>Viridiplantae</taxon>
        <taxon>Streptophyta</taxon>
        <taxon>Embryophyta</taxon>
        <taxon>Tracheophyta</taxon>
        <taxon>Spermatophyta</taxon>
        <taxon>Magnoliopsida</taxon>
        <taxon>eudicotyledons</taxon>
        <taxon>Gunneridae</taxon>
        <taxon>Pentapetalae</taxon>
        <taxon>asterids</taxon>
        <taxon>lamiids</taxon>
        <taxon>Lamiales</taxon>
        <taxon>Orobanchaceae</taxon>
        <taxon>Buchnereae</taxon>
        <taxon>Striga</taxon>
    </lineage>
</organism>
<feature type="compositionally biased region" description="Gly residues" evidence="5">
    <location>
        <begin position="172"/>
        <end position="185"/>
    </location>
</feature>
<evidence type="ECO:0000256" key="1">
    <source>
        <dbReference type="ARBA" id="ARBA00022723"/>
    </source>
</evidence>
<feature type="signal peptide" evidence="7">
    <location>
        <begin position="1"/>
        <end position="24"/>
    </location>
</feature>
<keyword evidence="6" id="KW-0812">Transmembrane</keyword>
<dbReference type="InterPro" id="IPR008972">
    <property type="entry name" value="Cupredoxin"/>
</dbReference>
<feature type="transmembrane region" description="Helical" evidence="6">
    <location>
        <begin position="187"/>
        <end position="207"/>
    </location>
</feature>
<keyword evidence="3" id="KW-1015">Disulfide bond</keyword>
<dbReference type="Gene3D" id="2.60.40.420">
    <property type="entry name" value="Cupredoxins - blue copper proteins"/>
    <property type="match status" value="1"/>
</dbReference>
<gene>
    <name evidence="9" type="ORF">STAS_25597</name>
</gene>
<evidence type="ECO:0000259" key="8">
    <source>
        <dbReference type="PROSITE" id="PS51485"/>
    </source>
</evidence>
<reference evidence="10" key="1">
    <citation type="journal article" date="2019" name="Curr. Biol.">
        <title>Genome Sequence of Striga asiatica Provides Insight into the Evolution of Plant Parasitism.</title>
        <authorList>
            <person name="Yoshida S."/>
            <person name="Kim S."/>
            <person name="Wafula E.K."/>
            <person name="Tanskanen J."/>
            <person name="Kim Y.M."/>
            <person name="Honaas L."/>
            <person name="Yang Z."/>
            <person name="Spallek T."/>
            <person name="Conn C.E."/>
            <person name="Ichihashi Y."/>
            <person name="Cheong K."/>
            <person name="Cui S."/>
            <person name="Der J.P."/>
            <person name="Gundlach H."/>
            <person name="Jiao Y."/>
            <person name="Hori C."/>
            <person name="Ishida J.K."/>
            <person name="Kasahara H."/>
            <person name="Kiba T."/>
            <person name="Kim M.S."/>
            <person name="Koo N."/>
            <person name="Laohavisit A."/>
            <person name="Lee Y.H."/>
            <person name="Lumba S."/>
            <person name="McCourt P."/>
            <person name="Mortimer J.C."/>
            <person name="Mutuku J.M."/>
            <person name="Nomura T."/>
            <person name="Sasaki-Sekimoto Y."/>
            <person name="Seto Y."/>
            <person name="Wang Y."/>
            <person name="Wakatake T."/>
            <person name="Sakakibara H."/>
            <person name="Demura T."/>
            <person name="Yamaguchi S."/>
            <person name="Yoneyama K."/>
            <person name="Manabe R.I."/>
            <person name="Nelson D.C."/>
            <person name="Schulman A.H."/>
            <person name="Timko M.P."/>
            <person name="dePamphilis C.W."/>
            <person name="Choi D."/>
            <person name="Shirasu K."/>
        </authorList>
    </citation>
    <scope>NUCLEOTIDE SEQUENCE [LARGE SCALE GENOMIC DNA]</scope>
    <source>
        <strain evidence="10">cv. UVA1</strain>
    </source>
</reference>
<dbReference type="PROSITE" id="PS51257">
    <property type="entry name" value="PROKAR_LIPOPROTEIN"/>
    <property type="match status" value="1"/>
</dbReference>
<proteinExistence type="predicted"/>
<keyword evidence="7" id="KW-0732">Signal</keyword>
<evidence type="ECO:0000256" key="2">
    <source>
        <dbReference type="ARBA" id="ARBA00023008"/>
    </source>
</evidence>
<dbReference type="PANTHER" id="PTHR33021">
    <property type="entry name" value="BLUE COPPER PROTEIN"/>
    <property type="match status" value="1"/>
</dbReference>
<protein>
    <submittedName>
        <fullName evidence="9">NtEIG-A1 protein</fullName>
    </submittedName>
</protein>
<dbReference type="GO" id="GO:0009055">
    <property type="term" value="F:electron transfer activity"/>
    <property type="evidence" value="ECO:0007669"/>
    <property type="project" value="InterPro"/>
</dbReference>
<evidence type="ECO:0000256" key="7">
    <source>
        <dbReference type="SAM" id="SignalP"/>
    </source>
</evidence>
<dbReference type="FunFam" id="2.60.40.420:FF:000034">
    <property type="entry name" value="Cupredoxin superfamily protein"/>
    <property type="match status" value="1"/>
</dbReference>
<keyword evidence="1" id="KW-0479">Metal-binding</keyword>
<feature type="compositionally biased region" description="Low complexity" evidence="5">
    <location>
        <begin position="138"/>
        <end position="171"/>
    </location>
</feature>
<comment type="caution">
    <text evidence="9">The sequence shown here is derived from an EMBL/GenBank/DDBJ whole genome shotgun (WGS) entry which is preliminary data.</text>
</comment>
<dbReference type="PROSITE" id="PS51485">
    <property type="entry name" value="PHYTOCYANIN"/>
    <property type="match status" value="1"/>
</dbReference>
<accession>A0A5A7QT61</accession>
<dbReference type="OrthoDB" id="5421909at2759"/>
<dbReference type="InterPro" id="IPR028871">
    <property type="entry name" value="BlueCu_1_BS"/>
</dbReference>
<feature type="chain" id="PRO_5022709933" evidence="7">
    <location>
        <begin position="25"/>
        <end position="208"/>
    </location>
</feature>
<evidence type="ECO:0000313" key="9">
    <source>
        <dbReference type="EMBL" id="GER48434.1"/>
    </source>
</evidence>
<keyword evidence="2" id="KW-0186">Copper</keyword>
<dbReference type="Proteomes" id="UP000325081">
    <property type="component" value="Unassembled WGS sequence"/>
</dbReference>
<feature type="domain" description="Phytocyanin" evidence="8">
    <location>
        <begin position="26"/>
        <end position="130"/>
    </location>
</feature>
<name>A0A5A7QT61_STRAF</name>
<dbReference type="AlphaFoldDB" id="A0A5A7QT61"/>
<evidence type="ECO:0000256" key="3">
    <source>
        <dbReference type="ARBA" id="ARBA00023157"/>
    </source>
</evidence>
<evidence type="ECO:0000256" key="5">
    <source>
        <dbReference type="SAM" id="MobiDB-lite"/>
    </source>
</evidence>